<gene>
    <name evidence="3" type="ORF">L5515_012788</name>
</gene>
<feature type="domain" description="RNase NYN" evidence="2">
    <location>
        <begin position="36"/>
        <end position="188"/>
    </location>
</feature>
<dbReference type="Proteomes" id="UP000829354">
    <property type="component" value="Chromosome IV"/>
</dbReference>
<accession>A0AAE9ETK2</accession>
<dbReference type="Gene3D" id="3.40.50.11980">
    <property type="match status" value="1"/>
</dbReference>
<dbReference type="PANTHER" id="PTHR12876:SF40">
    <property type="entry name" value="RNASE NYN DOMAIN-CONTAINING PROTEIN"/>
    <property type="match status" value="1"/>
</dbReference>
<feature type="region of interest" description="Disordered" evidence="1">
    <location>
        <begin position="242"/>
        <end position="382"/>
    </location>
</feature>
<keyword evidence="4" id="KW-1185">Reference proteome</keyword>
<sequence length="596" mass="67833">MNVDNYGWESSLSMIANEQTRTAVPRHGHGEVPVLLRPVFMNAVEVGYSYAHCDRDKKLNVRGVTIALWYFICRGHQAIALLPYCFKNYAEKSSRYSELMMLYRLNLIEFTPGYGTEKYAEVNRIMVSRAYETGGCLVARSQMQGITDNKSHLVDLVENRLLMPTFNGDDIMFPIDGPLGRNGPSLQQTLQCEQGSGDWRSCSEHQLLLSDQRHWLEKLALLVPEKVIWTRMTQLIQAGGTEDTTDYENEPPMPPSPPVDNPFHRSPSQHQQIQQISPSNSSINNDASSYQHQESSPPSHHHHQYQPHSPPQHHHLQNPHQFQQHHRRPVRRYYHYGHNNYHHYNNNHHHNNRDYNRDYNGNWNNPNGPGSSGSNGGSTRLLIRYGSSPPKVVNHHHHGGRYHGGGRLQQLQRMEHMKHSDTTESAESTDSTQSGEFESPAHSIEMDEDVARELNVKLMEETRDEYTRREKEDSERQKKDETLAQLSQIFGYPKSTRVISKFPTISKFHLLVEKCINEPDQEGDGGEFADIWAPESSGTLLSTGTSSGASSEDSNIVVIEENLIDFSDPPLIPTTGPIDGIRENQGAIHQLVDLMF</sequence>
<feature type="compositionally biased region" description="Pro residues" evidence="1">
    <location>
        <begin position="251"/>
        <end position="260"/>
    </location>
</feature>
<proteinExistence type="predicted"/>
<organism evidence="3 4">
    <name type="scientific">Caenorhabditis briggsae</name>
    <dbReference type="NCBI Taxonomy" id="6238"/>
    <lineage>
        <taxon>Eukaryota</taxon>
        <taxon>Metazoa</taxon>
        <taxon>Ecdysozoa</taxon>
        <taxon>Nematoda</taxon>
        <taxon>Chromadorea</taxon>
        <taxon>Rhabditida</taxon>
        <taxon>Rhabditina</taxon>
        <taxon>Rhabditomorpha</taxon>
        <taxon>Rhabditoidea</taxon>
        <taxon>Rhabditidae</taxon>
        <taxon>Peloderinae</taxon>
        <taxon>Caenorhabditis</taxon>
    </lineage>
</organism>
<dbReference type="AlphaFoldDB" id="A0AAE9ETK2"/>
<reference evidence="3 4" key="1">
    <citation type="submission" date="2022-04" db="EMBL/GenBank/DDBJ databases">
        <title>Chromosome-level reference genomes for two strains of Caenorhabditis briggsae: an improved platform for comparative genomics.</title>
        <authorList>
            <person name="Stevens L."/>
            <person name="Andersen E."/>
        </authorList>
    </citation>
    <scope>NUCLEOTIDE SEQUENCE [LARGE SCALE GENOMIC DNA]</scope>
    <source>
        <strain evidence="3">VX34</strain>
        <tissue evidence="3">Whole-organism</tissue>
    </source>
</reference>
<dbReference type="EMBL" id="CP092623">
    <property type="protein sequence ID" value="UMM31219.1"/>
    <property type="molecule type" value="Genomic_DNA"/>
</dbReference>
<feature type="compositionally biased region" description="Low complexity" evidence="1">
    <location>
        <begin position="358"/>
        <end position="369"/>
    </location>
</feature>
<evidence type="ECO:0000313" key="4">
    <source>
        <dbReference type="Proteomes" id="UP000829354"/>
    </source>
</evidence>
<protein>
    <recommendedName>
        <fullName evidence="2">RNase NYN domain-containing protein</fullName>
    </recommendedName>
</protein>
<evidence type="ECO:0000313" key="3">
    <source>
        <dbReference type="EMBL" id="UMM31219.1"/>
    </source>
</evidence>
<feature type="compositionally biased region" description="Low complexity" evidence="1">
    <location>
        <begin position="423"/>
        <end position="432"/>
    </location>
</feature>
<dbReference type="Pfam" id="PF11977">
    <property type="entry name" value="RNase_Zc3h12a"/>
    <property type="match status" value="1"/>
</dbReference>
<dbReference type="PANTHER" id="PTHR12876">
    <property type="entry name" value="N4BP1-RELATED"/>
    <property type="match status" value="1"/>
</dbReference>
<dbReference type="InterPro" id="IPR021869">
    <property type="entry name" value="RNase_Zc3h12_NYN"/>
</dbReference>
<feature type="compositionally biased region" description="Low complexity" evidence="1">
    <location>
        <begin position="266"/>
        <end position="298"/>
    </location>
</feature>
<dbReference type="InterPro" id="IPR051101">
    <property type="entry name" value="ZC3H12/N4BP1_RNase_Reg"/>
</dbReference>
<feature type="region of interest" description="Disordered" evidence="1">
    <location>
        <begin position="414"/>
        <end position="448"/>
    </location>
</feature>
<name>A0AAE9ETK2_CAEBR</name>
<evidence type="ECO:0000256" key="1">
    <source>
        <dbReference type="SAM" id="MobiDB-lite"/>
    </source>
</evidence>
<feature type="compositionally biased region" description="Basic residues" evidence="1">
    <location>
        <begin position="299"/>
        <end position="335"/>
    </location>
</feature>
<evidence type="ECO:0000259" key="2">
    <source>
        <dbReference type="Pfam" id="PF11977"/>
    </source>
</evidence>
<feature type="region of interest" description="Disordered" evidence="1">
    <location>
        <begin position="461"/>
        <end position="480"/>
    </location>
</feature>